<dbReference type="EMBL" id="CADCTO010000212">
    <property type="protein sequence ID" value="CAA9245610.1"/>
    <property type="molecule type" value="Genomic_DNA"/>
</dbReference>
<evidence type="ECO:0000256" key="1">
    <source>
        <dbReference type="SAM" id="MobiDB-lite"/>
    </source>
</evidence>
<accession>A0A6J4IBN6</accession>
<sequence length="88" mass="9336">MKDAADTTSAPLSCPNCGMTVAALRAEGRMGCATCYRVFDAIVVQATAELHGVVVDEAATVPQRPPLPWPTRRAEARPPAPAPPRKRP</sequence>
<gene>
    <name evidence="2" type="ORF">AVDCRST_MAG63-1770</name>
</gene>
<dbReference type="AlphaFoldDB" id="A0A6J4IBN6"/>
<name>A0A6J4IBN6_9BACT</name>
<reference evidence="2" key="1">
    <citation type="submission" date="2020-02" db="EMBL/GenBank/DDBJ databases">
        <authorList>
            <person name="Meier V. D."/>
        </authorList>
    </citation>
    <scope>NUCLEOTIDE SEQUENCE</scope>
    <source>
        <strain evidence="2">AVDCRST_MAG63</strain>
    </source>
</reference>
<feature type="compositionally biased region" description="Pro residues" evidence="1">
    <location>
        <begin position="78"/>
        <end position="88"/>
    </location>
</feature>
<feature type="region of interest" description="Disordered" evidence="1">
    <location>
        <begin position="61"/>
        <end position="88"/>
    </location>
</feature>
<proteinExistence type="predicted"/>
<evidence type="ECO:0000313" key="2">
    <source>
        <dbReference type="EMBL" id="CAA9245610.1"/>
    </source>
</evidence>
<protein>
    <submittedName>
        <fullName evidence="2">Uncharacterized protein</fullName>
    </submittedName>
</protein>
<organism evidence="2">
    <name type="scientific">uncultured Armatimonadetes bacterium</name>
    <dbReference type="NCBI Taxonomy" id="157466"/>
    <lineage>
        <taxon>Bacteria</taxon>
        <taxon>Bacillati</taxon>
        <taxon>Armatimonadota</taxon>
        <taxon>environmental samples</taxon>
    </lineage>
</organism>